<comment type="caution">
    <text evidence="3">The sequence shown here is derived from an EMBL/GenBank/DDBJ whole genome shotgun (WGS) entry which is preliminary data.</text>
</comment>
<dbReference type="Pfam" id="PF19660">
    <property type="entry name" value="DUF6163"/>
    <property type="match status" value="1"/>
</dbReference>
<reference evidence="3" key="1">
    <citation type="journal article" date="2021" name="Front. Microbiol.">
        <title>Comprehensive Comparative Genomics and Phenotyping of Methylobacterium Species.</title>
        <authorList>
            <person name="Alessa O."/>
            <person name="Ogura Y."/>
            <person name="Fujitani Y."/>
            <person name="Takami H."/>
            <person name="Hayashi T."/>
            <person name="Sahin N."/>
            <person name="Tani A."/>
        </authorList>
    </citation>
    <scope>NUCLEOTIDE SEQUENCE</scope>
    <source>
        <strain evidence="3">DSM 14458</strain>
    </source>
</reference>
<evidence type="ECO:0000256" key="1">
    <source>
        <dbReference type="SAM" id="MobiDB-lite"/>
    </source>
</evidence>
<reference evidence="3" key="2">
    <citation type="submission" date="2021-08" db="EMBL/GenBank/DDBJ databases">
        <authorList>
            <person name="Tani A."/>
            <person name="Ola A."/>
            <person name="Ogura Y."/>
            <person name="Katsura K."/>
            <person name="Hayashi T."/>
        </authorList>
    </citation>
    <scope>NUCLEOTIDE SEQUENCE</scope>
    <source>
        <strain evidence="3">DSM 14458</strain>
    </source>
</reference>
<dbReference type="RefSeq" id="WP_137831749.1">
    <property type="nucleotide sequence ID" value="NZ_BPRE01000003.1"/>
</dbReference>
<dbReference type="EMBL" id="BPRE01000003">
    <property type="protein sequence ID" value="GJE74728.1"/>
    <property type="molecule type" value="Genomic_DNA"/>
</dbReference>
<keyword evidence="2" id="KW-1133">Transmembrane helix</keyword>
<organism evidence="3 4">
    <name type="scientific">Methylorubrum suomiense</name>
    <dbReference type="NCBI Taxonomy" id="144191"/>
    <lineage>
        <taxon>Bacteria</taxon>
        <taxon>Pseudomonadati</taxon>
        <taxon>Pseudomonadota</taxon>
        <taxon>Alphaproteobacteria</taxon>
        <taxon>Hyphomicrobiales</taxon>
        <taxon>Methylobacteriaceae</taxon>
        <taxon>Methylorubrum</taxon>
    </lineage>
</organism>
<dbReference type="InterPro" id="IPR046161">
    <property type="entry name" value="DUF6163"/>
</dbReference>
<evidence type="ECO:0000313" key="4">
    <source>
        <dbReference type="Proteomes" id="UP001055093"/>
    </source>
</evidence>
<feature type="transmembrane region" description="Helical" evidence="2">
    <location>
        <begin position="82"/>
        <end position="101"/>
    </location>
</feature>
<sequence length="157" mass="16713">MKALAKVGTTRDGRGRPSAGSGAVDRIEEATPRQQTRWDVVLVWFMRIAALAWVAKGLTTWAQILDLLPGASPFADLSPGRQATIVFFAVIDFVAAVGLWLTSAWGGVVWLLAATSALTLAVLTPQLLPISTPLIAVQASIVAIYFVLSWLAARDVG</sequence>
<feature type="transmembrane region" description="Helical" evidence="2">
    <location>
        <begin position="134"/>
        <end position="153"/>
    </location>
</feature>
<dbReference type="Proteomes" id="UP001055093">
    <property type="component" value="Unassembled WGS sequence"/>
</dbReference>
<gene>
    <name evidence="3" type="ORF">BGCPKDLD_1301</name>
</gene>
<protein>
    <recommendedName>
        <fullName evidence="5">DoxX family protein</fullName>
    </recommendedName>
</protein>
<name>A0ABQ4URA0_9HYPH</name>
<proteinExistence type="predicted"/>
<evidence type="ECO:0008006" key="5">
    <source>
        <dbReference type="Google" id="ProtNLM"/>
    </source>
</evidence>
<feature type="transmembrane region" description="Helical" evidence="2">
    <location>
        <begin position="41"/>
        <end position="62"/>
    </location>
</feature>
<keyword evidence="2" id="KW-0812">Transmembrane</keyword>
<evidence type="ECO:0000256" key="2">
    <source>
        <dbReference type="SAM" id="Phobius"/>
    </source>
</evidence>
<keyword evidence="2" id="KW-0472">Membrane</keyword>
<accession>A0ABQ4URA0</accession>
<feature type="region of interest" description="Disordered" evidence="1">
    <location>
        <begin position="1"/>
        <end position="30"/>
    </location>
</feature>
<evidence type="ECO:0000313" key="3">
    <source>
        <dbReference type="EMBL" id="GJE74728.1"/>
    </source>
</evidence>
<feature type="transmembrane region" description="Helical" evidence="2">
    <location>
        <begin position="108"/>
        <end position="128"/>
    </location>
</feature>
<keyword evidence="4" id="KW-1185">Reference proteome</keyword>